<organism evidence="2 3">
    <name type="scientific">Aspergillus pseudoustus</name>
    <dbReference type="NCBI Taxonomy" id="1810923"/>
    <lineage>
        <taxon>Eukaryota</taxon>
        <taxon>Fungi</taxon>
        <taxon>Dikarya</taxon>
        <taxon>Ascomycota</taxon>
        <taxon>Pezizomycotina</taxon>
        <taxon>Eurotiomycetes</taxon>
        <taxon>Eurotiomycetidae</taxon>
        <taxon>Eurotiales</taxon>
        <taxon>Aspergillaceae</taxon>
        <taxon>Aspergillus</taxon>
        <taxon>Aspergillus subgen. Nidulantes</taxon>
    </lineage>
</organism>
<evidence type="ECO:0000256" key="1">
    <source>
        <dbReference type="SAM" id="MobiDB-lite"/>
    </source>
</evidence>
<evidence type="ECO:0008006" key="4">
    <source>
        <dbReference type="Google" id="ProtNLM"/>
    </source>
</evidence>
<protein>
    <recommendedName>
        <fullName evidence="4">Aflatoxin regulatory protein domain-containing protein</fullName>
    </recommendedName>
</protein>
<evidence type="ECO:0000313" key="2">
    <source>
        <dbReference type="EMBL" id="KAL2833065.1"/>
    </source>
</evidence>
<comment type="caution">
    <text evidence="2">The sequence shown here is derived from an EMBL/GenBank/DDBJ whole genome shotgun (WGS) entry which is preliminary data.</text>
</comment>
<gene>
    <name evidence="2" type="ORF">BJY01DRAFT_253667</name>
</gene>
<keyword evidence="3" id="KW-1185">Reference proteome</keyword>
<proteinExistence type="predicted"/>
<name>A0ABR4IZ66_9EURO</name>
<feature type="compositionally biased region" description="Low complexity" evidence="1">
    <location>
        <begin position="229"/>
        <end position="239"/>
    </location>
</feature>
<dbReference type="Proteomes" id="UP001610446">
    <property type="component" value="Unassembled WGS sequence"/>
</dbReference>
<sequence>MGRPRGAGANNIRKASARGVEEQHRNRGQPKQYEERSLLLQPLESLSDWESWLELPQLSPSGDNDDDRNNHYLPTLSPSEGNYGNLSGGPLFSTSSHLFEVFPAQITDRVEATTRYLQPLEEPHEAEENESPFDLGDRPQSRSPLPARCHDHDDIPLPWKLAQLQSRLHTLKCRISQGAGAQDAKRSEAILSEALSATETLMLNIEDLKIDCTVRRSTQDSTIPDATFPSPEQSSQASPPGYPHHEGHDKATILQVVTCYLQLLQIYAPLLCLISDHLTDPTAATPSSHLPKPGVPAASIPPPPTILSATFLTCGRFKLASHDDLKVQVTMHLIFSMFRRIQRSLGMTLSAHMHLPGENSASLNEYYSNEERGDGGTSSVLLAVRAAMCFLDVQEKAVFENLRRAQVF</sequence>
<reference evidence="2 3" key="1">
    <citation type="submission" date="2024-07" db="EMBL/GenBank/DDBJ databases">
        <title>Section-level genome sequencing and comparative genomics of Aspergillus sections Usti and Cavernicolus.</title>
        <authorList>
            <consortium name="Lawrence Berkeley National Laboratory"/>
            <person name="Nybo J.L."/>
            <person name="Vesth T.C."/>
            <person name="Theobald S."/>
            <person name="Frisvad J.C."/>
            <person name="Larsen T.O."/>
            <person name="Kjaerboelling I."/>
            <person name="Rothschild-Mancinelli K."/>
            <person name="Lyhne E.K."/>
            <person name="Kogle M.E."/>
            <person name="Barry K."/>
            <person name="Clum A."/>
            <person name="Na H."/>
            <person name="Ledsgaard L."/>
            <person name="Lin J."/>
            <person name="Lipzen A."/>
            <person name="Kuo A."/>
            <person name="Riley R."/>
            <person name="Mondo S."/>
            <person name="Labutti K."/>
            <person name="Haridas S."/>
            <person name="Pangalinan J."/>
            <person name="Salamov A.A."/>
            <person name="Simmons B.A."/>
            <person name="Magnuson J.K."/>
            <person name="Chen J."/>
            <person name="Drula E."/>
            <person name="Henrissat B."/>
            <person name="Wiebenga A."/>
            <person name="Lubbers R.J."/>
            <person name="Gomes A.C."/>
            <person name="Makela M.R."/>
            <person name="Stajich J."/>
            <person name="Grigoriev I.V."/>
            <person name="Mortensen U.H."/>
            <person name="De Vries R.P."/>
            <person name="Baker S.E."/>
            <person name="Andersen M.R."/>
        </authorList>
    </citation>
    <scope>NUCLEOTIDE SEQUENCE [LARGE SCALE GENOMIC DNA]</scope>
    <source>
        <strain evidence="2 3">CBS 123904</strain>
    </source>
</reference>
<feature type="region of interest" description="Disordered" evidence="1">
    <location>
        <begin position="57"/>
        <end position="81"/>
    </location>
</feature>
<feature type="region of interest" description="Disordered" evidence="1">
    <location>
        <begin position="1"/>
        <end position="39"/>
    </location>
</feature>
<feature type="region of interest" description="Disordered" evidence="1">
    <location>
        <begin position="120"/>
        <end position="149"/>
    </location>
</feature>
<dbReference type="EMBL" id="JBFXLU010000252">
    <property type="protein sequence ID" value="KAL2833065.1"/>
    <property type="molecule type" value="Genomic_DNA"/>
</dbReference>
<accession>A0ABR4IZ66</accession>
<feature type="region of interest" description="Disordered" evidence="1">
    <location>
        <begin position="220"/>
        <end position="247"/>
    </location>
</feature>
<evidence type="ECO:0000313" key="3">
    <source>
        <dbReference type="Proteomes" id="UP001610446"/>
    </source>
</evidence>